<dbReference type="Proteomes" id="UP000095283">
    <property type="component" value="Unplaced"/>
</dbReference>
<dbReference type="WBParaSite" id="Hba_04656">
    <property type="protein sequence ID" value="Hba_04656"/>
    <property type="gene ID" value="Hba_04656"/>
</dbReference>
<dbReference type="AlphaFoldDB" id="A0A1I7WI39"/>
<keyword evidence="2" id="KW-1185">Reference proteome</keyword>
<evidence type="ECO:0000256" key="1">
    <source>
        <dbReference type="SAM" id="MobiDB-lite"/>
    </source>
</evidence>
<feature type="region of interest" description="Disordered" evidence="1">
    <location>
        <begin position="74"/>
        <end position="93"/>
    </location>
</feature>
<accession>A0A1I7WI39</accession>
<organism evidence="2 3">
    <name type="scientific">Heterorhabditis bacteriophora</name>
    <name type="common">Entomopathogenic nematode worm</name>
    <dbReference type="NCBI Taxonomy" id="37862"/>
    <lineage>
        <taxon>Eukaryota</taxon>
        <taxon>Metazoa</taxon>
        <taxon>Ecdysozoa</taxon>
        <taxon>Nematoda</taxon>
        <taxon>Chromadorea</taxon>
        <taxon>Rhabditida</taxon>
        <taxon>Rhabditina</taxon>
        <taxon>Rhabditomorpha</taxon>
        <taxon>Strongyloidea</taxon>
        <taxon>Heterorhabditidae</taxon>
        <taxon>Heterorhabditis</taxon>
    </lineage>
</organism>
<protein>
    <submittedName>
        <fullName evidence="3">Syntaxin-binding protein 5-like</fullName>
    </submittedName>
</protein>
<sequence>MDQVIRYVVDKIQGSLGRIPKKGVSGLFPSSKGAHQACADSASAMKKALEEGNNLTTYQQMTIKLDSIHQGIEKSSQTTSSCRTKRYKPKTDQASQKREHFSLVVRQLSPSSIVHTVSIKSSSVRHRHLHSPTLFLIVVIVYSARNSHTSLQSFYLVLLTPHALPLPIDRCYPSPPGFFISSFNPYLFSPYGVGSVQHILYCLMELNICFNLYLTQSFYISSPLSLF</sequence>
<reference evidence="3" key="1">
    <citation type="submission" date="2016-11" db="UniProtKB">
        <authorList>
            <consortium name="WormBaseParasite"/>
        </authorList>
    </citation>
    <scope>IDENTIFICATION</scope>
</reference>
<evidence type="ECO:0000313" key="3">
    <source>
        <dbReference type="WBParaSite" id="Hba_04656"/>
    </source>
</evidence>
<proteinExistence type="predicted"/>
<evidence type="ECO:0000313" key="2">
    <source>
        <dbReference type="Proteomes" id="UP000095283"/>
    </source>
</evidence>
<name>A0A1I7WI39_HETBA</name>